<name>A0A5K1K6N2_9APHY</name>
<protein>
    <submittedName>
        <fullName evidence="2">Adenylate cyclase (Adenylyl cyclase))</fullName>
        <ecNumber evidence="2">4.6.1.1</ecNumber>
    </submittedName>
</protein>
<gene>
    <name evidence="2" type="primary">P49606</name>
</gene>
<dbReference type="EC" id="4.6.1.1" evidence="2"/>
<organism evidence="2">
    <name type="scientific">Ganoderma boninense</name>
    <dbReference type="NCBI Taxonomy" id="34458"/>
    <lineage>
        <taxon>Eukaryota</taxon>
        <taxon>Fungi</taxon>
        <taxon>Dikarya</taxon>
        <taxon>Basidiomycota</taxon>
        <taxon>Agaricomycotina</taxon>
        <taxon>Agaricomycetes</taxon>
        <taxon>Polyporales</taxon>
        <taxon>Polyporaceae</taxon>
        <taxon>Ganoderma</taxon>
    </lineage>
</organism>
<dbReference type="AlphaFoldDB" id="A0A5K1K6N2"/>
<reference evidence="2" key="1">
    <citation type="submission" date="2019-10" db="EMBL/GenBank/DDBJ databases">
        <authorList>
            <person name="Nor Muhammad N."/>
        </authorList>
    </citation>
    <scope>NUCLEOTIDE SEQUENCE</scope>
</reference>
<dbReference type="GO" id="GO:0004016">
    <property type="term" value="F:adenylate cyclase activity"/>
    <property type="evidence" value="ECO:0007669"/>
    <property type="project" value="UniProtKB-EC"/>
</dbReference>
<keyword evidence="2" id="KW-0456">Lyase</keyword>
<evidence type="ECO:0000256" key="1">
    <source>
        <dbReference type="SAM" id="MobiDB-lite"/>
    </source>
</evidence>
<sequence length="618" mass="68578">MSLAPKSFAGQCAVDIKAEPHDEYPDALKVISVKAIHPSHGGVGSLTALKINRRLLRGDFLMVMDDESQELSDFATTLFDEMGHLKPEFIEHEHQKGSGVWGHELDSGVLLYVLSVNVPQDCRRKGVGSFLLQELAHSEHATPGSFLIAWPTPEPDDFAVRPSEEEWEHQRAVVVDLFHKNQFRRIGRTSFLAYATDPNHPSRSLPAMDDAKQNRASRGQPASGLSVAVGMLSSGKGGYTILRPGHSPLELDPSVALNTAAMDDLFRQIPLSILIAAGITGFKVPDIEGRIRNAYNQDPSSLYVKDNQGRSALRAAIYARNLTAIQALLALPIESGIQEELRSRDETGWTPVEACEREIRSDSALDLLLRRVPEAPASLRILYVLKKASGEDIQATQEEFINSRQWGCSCGQCTDGWLSPRMRYRLKWTAEVTGDTMMLDSEAILTRRQRLFDGLGIEFLPETYQDGGVSKSFYRGYTDAVRAVGRVLQKPGRDGLPLVPNLVAEFGYQTAHFLSGGADAAHQALSYTLFTAMEESPLGDKTWDDMQEELAEEGDAMSAQYTSLPKCANDLDFTRVAERTGLPDLERFQGYSSQRGYRMDVDDMGFRDEDDEEEDDGW</sequence>
<proteinExistence type="predicted"/>
<evidence type="ECO:0000313" key="2">
    <source>
        <dbReference type="EMBL" id="VWP00857.1"/>
    </source>
</evidence>
<accession>A0A5K1K6N2</accession>
<feature type="region of interest" description="Disordered" evidence="1">
    <location>
        <begin position="599"/>
        <end position="618"/>
    </location>
</feature>
<dbReference type="EMBL" id="LR728881">
    <property type="protein sequence ID" value="VWP00857.1"/>
    <property type="molecule type" value="Genomic_DNA"/>
</dbReference>
<feature type="compositionally biased region" description="Acidic residues" evidence="1">
    <location>
        <begin position="608"/>
        <end position="618"/>
    </location>
</feature>
<feature type="region of interest" description="Disordered" evidence="1">
    <location>
        <begin position="201"/>
        <end position="223"/>
    </location>
</feature>